<keyword evidence="1" id="KW-1133">Transmembrane helix</keyword>
<feature type="transmembrane region" description="Helical" evidence="1">
    <location>
        <begin position="239"/>
        <end position="262"/>
    </location>
</feature>
<dbReference type="PANTHER" id="PTHR37305">
    <property type="entry name" value="INTEGRAL MEMBRANE PROTEIN-RELATED"/>
    <property type="match status" value="1"/>
</dbReference>
<feature type="transmembrane region" description="Helical" evidence="1">
    <location>
        <begin position="274"/>
        <end position="299"/>
    </location>
</feature>
<reference evidence="3" key="1">
    <citation type="submission" date="2016-09" db="EMBL/GenBank/DDBJ databases">
        <title>Genomics of Clostridium taeniosporum, an organism which forms endospores with ribbon-like appendages.</title>
        <authorList>
            <person name="Walker J.R."/>
        </authorList>
    </citation>
    <scope>NUCLEOTIDE SEQUENCE [LARGE SCALE GENOMIC DNA]</scope>
    <source>
        <strain evidence="3">1/k</strain>
    </source>
</reference>
<dbReference type="OrthoDB" id="1908801at2"/>
<dbReference type="STRING" id="394958.BGI42_07490"/>
<keyword evidence="3" id="KW-1185">Reference proteome</keyword>
<sequence>MINWEFKKLIKSKGMIISLVILIFTLLISSFIKPVLETENSYIDEQKGYVQDTRDKLEIANEKFNMKLSVLQEISNEENNEDKFSKEISSIAQEKINSLKSKKYEDISFWQIFSYRATNPLINVAMLIIIMIIISNIYIDEIISSVKDIILSSKEKKKVLNSKIIIAFLVPIIIYSLYLLGVFIITCIQQGTPINGNLEAFRIVSDISILKGNPTIIHHVLNNIIIAFLMFEGWAMASMFFSFISVSSISSISLFGVFIVLGKVIATLKFMPEMILSVFSYGNYYDLIFSFDSLIGSYIGEVNFLGTEIGIISLVKVMLIMIFVVTTILCFTISRTKYINR</sequence>
<feature type="transmembrane region" description="Helical" evidence="1">
    <location>
        <begin position="311"/>
        <end position="333"/>
    </location>
</feature>
<dbReference type="PANTHER" id="PTHR37305:SF1">
    <property type="entry name" value="MEMBRANE PROTEIN"/>
    <property type="match status" value="1"/>
</dbReference>
<gene>
    <name evidence="2" type="ORF">BGI42_07490</name>
</gene>
<dbReference type="Proteomes" id="UP000094652">
    <property type="component" value="Chromosome"/>
</dbReference>
<evidence type="ECO:0000313" key="3">
    <source>
        <dbReference type="Proteomes" id="UP000094652"/>
    </source>
</evidence>
<keyword evidence="1" id="KW-0812">Transmembrane</keyword>
<dbReference type="KEGG" id="ctae:BGI42_07490"/>
<protein>
    <submittedName>
        <fullName evidence="2">Uncharacterized protein</fullName>
    </submittedName>
</protein>
<accession>A0A1D7XJS0</accession>
<dbReference type="RefSeq" id="WP_069679733.1">
    <property type="nucleotide sequence ID" value="NZ_CP017253.2"/>
</dbReference>
<proteinExistence type="predicted"/>
<feature type="transmembrane region" description="Helical" evidence="1">
    <location>
        <begin position="120"/>
        <end position="139"/>
    </location>
</feature>
<organism evidence="2 3">
    <name type="scientific">Clostridium taeniosporum</name>
    <dbReference type="NCBI Taxonomy" id="394958"/>
    <lineage>
        <taxon>Bacteria</taxon>
        <taxon>Bacillati</taxon>
        <taxon>Bacillota</taxon>
        <taxon>Clostridia</taxon>
        <taxon>Eubacteriales</taxon>
        <taxon>Clostridiaceae</taxon>
        <taxon>Clostridium</taxon>
    </lineage>
</organism>
<name>A0A1D7XJS0_9CLOT</name>
<feature type="transmembrane region" description="Helical" evidence="1">
    <location>
        <begin position="160"/>
        <end position="185"/>
    </location>
</feature>
<dbReference type="EMBL" id="CP017253">
    <property type="protein sequence ID" value="AOR23582.1"/>
    <property type="molecule type" value="Genomic_DNA"/>
</dbReference>
<evidence type="ECO:0000313" key="2">
    <source>
        <dbReference type="EMBL" id="AOR23582.1"/>
    </source>
</evidence>
<keyword evidence="1" id="KW-0472">Membrane</keyword>
<feature type="transmembrane region" description="Helical" evidence="1">
    <location>
        <begin position="12"/>
        <end position="32"/>
    </location>
</feature>
<dbReference type="AlphaFoldDB" id="A0A1D7XJS0"/>
<evidence type="ECO:0000256" key="1">
    <source>
        <dbReference type="SAM" id="Phobius"/>
    </source>
</evidence>